<protein>
    <recommendedName>
        <fullName evidence="4">Transmembrane protein</fullName>
    </recommendedName>
</protein>
<evidence type="ECO:0000256" key="1">
    <source>
        <dbReference type="SAM" id="Phobius"/>
    </source>
</evidence>
<evidence type="ECO:0000313" key="3">
    <source>
        <dbReference type="Proteomes" id="UP000243217"/>
    </source>
</evidence>
<sequence length="154" mass="18003">MGLVLHKRERRNLLFIGHEAVVSTEDIIMYCQQVYLNICALLALFGQFIYFACYITNRTTYFGAKYAFALTEDLFLLAAQVIWFYTPAYITVHCYRSTGNIIRHYAKTIWNAYPTQENLLAVYGKLGHTQVVLCRIYYQLKDEIEGPKNTIEKY</sequence>
<dbReference type="AlphaFoldDB" id="A0A1W0A3G8"/>
<keyword evidence="3" id="KW-1185">Reference proteome</keyword>
<evidence type="ECO:0000313" key="2">
    <source>
        <dbReference type="EMBL" id="OQS04824.1"/>
    </source>
</evidence>
<organism evidence="2 3">
    <name type="scientific">Thraustotheca clavata</name>
    <dbReference type="NCBI Taxonomy" id="74557"/>
    <lineage>
        <taxon>Eukaryota</taxon>
        <taxon>Sar</taxon>
        <taxon>Stramenopiles</taxon>
        <taxon>Oomycota</taxon>
        <taxon>Saprolegniomycetes</taxon>
        <taxon>Saprolegniales</taxon>
        <taxon>Achlyaceae</taxon>
        <taxon>Thraustotheca</taxon>
    </lineage>
</organism>
<evidence type="ECO:0008006" key="4">
    <source>
        <dbReference type="Google" id="ProtNLM"/>
    </source>
</evidence>
<gene>
    <name evidence="2" type="ORF">THRCLA_20786</name>
</gene>
<keyword evidence="1" id="KW-0812">Transmembrane</keyword>
<accession>A0A1W0A3G8</accession>
<keyword evidence="1" id="KW-1133">Transmembrane helix</keyword>
<comment type="caution">
    <text evidence="2">The sequence shown here is derived from an EMBL/GenBank/DDBJ whole genome shotgun (WGS) entry which is preliminary data.</text>
</comment>
<dbReference type="EMBL" id="JNBS01000545">
    <property type="protein sequence ID" value="OQS04824.1"/>
    <property type="molecule type" value="Genomic_DNA"/>
</dbReference>
<reference evidence="2 3" key="1">
    <citation type="journal article" date="2014" name="Genome Biol. Evol.">
        <title>The secreted proteins of Achlya hypogyna and Thraustotheca clavata identify the ancestral oomycete secretome and reveal gene acquisitions by horizontal gene transfer.</title>
        <authorList>
            <person name="Misner I."/>
            <person name="Blouin N."/>
            <person name="Leonard G."/>
            <person name="Richards T.A."/>
            <person name="Lane C.E."/>
        </authorList>
    </citation>
    <scope>NUCLEOTIDE SEQUENCE [LARGE SCALE GENOMIC DNA]</scope>
    <source>
        <strain evidence="2 3">ATCC 34112</strain>
    </source>
</reference>
<keyword evidence="1" id="KW-0472">Membrane</keyword>
<name>A0A1W0A3G8_9STRA</name>
<proteinExistence type="predicted"/>
<dbReference type="Proteomes" id="UP000243217">
    <property type="component" value="Unassembled WGS sequence"/>
</dbReference>
<feature type="transmembrane region" description="Helical" evidence="1">
    <location>
        <begin position="34"/>
        <end position="54"/>
    </location>
</feature>